<dbReference type="RefSeq" id="WP_002827022.1">
    <property type="nucleotide sequence ID" value="NZ_CABKOP010000013.1"/>
</dbReference>
<evidence type="ECO:0000256" key="3">
    <source>
        <dbReference type="ARBA" id="ARBA00022723"/>
    </source>
</evidence>
<proteinExistence type="inferred from homology"/>
<dbReference type="GO" id="GO:0006364">
    <property type="term" value="P:rRNA processing"/>
    <property type="evidence" value="ECO:0007669"/>
    <property type="project" value="UniProtKB-UniRule"/>
</dbReference>
<protein>
    <recommendedName>
        <fullName evidence="9">Ribonuclease J</fullName>
        <shortName evidence="9">RNase J</shortName>
        <ecNumber evidence="9">3.1.-.-</ecNumber>
    </recommendedName>
</protein>
<comment type="similarity">
    <text evidence="9">Belongs to the metallo-beta-lactamase superfamily. RNA-metabolizing metallo-beta-lactamase-like family. Bacterial RNase J subfamily.</text>
</comment>
<keyword evidence="8 9" id="KW-0694">RNA-binding</keyword>
<dbReference type="CDD" id="cd07714">
    <property type="entry name" value="RNaseJ_MBL-fold"/>
    <property type="match status" value="1"/>
</dbReference>
<feature type="domain" description="Metallo-beta-lactamase" evidence="13">
    <location>
        <begin position="24"/>
        <end position="219"/>
    </location>
</feature>
<feature type="binding site" evidence="12">
    <location>
        <position position="52"/>
    </location>
    <ligand>
        <name>Ca(2+)</name>
        <dbReference type="ChEBI" id="CHEBI:29108"/>
    </ligand>
</feature>
<feature type="active site" description="Proton acceptor" evidence="10">
    <location>
        <position position="372"/>
    </location>
</feature>
<feature type="binding site" evidence="12">
    <location>
        <position position="81"/>
    </location>
    <ligand>
        <name>Zn(2+)</name>
        <dbReference type="ChEBI" id="CHEBI:29105"/>
        <label>1</label>
        <note>catalytic</note>
    </ligand>
</feature>
<dbReference type="EMBL" id="JAANXN010000009">
    <property type="protein sequence ID" value="MDF8371479.1"/>
    <property type="molecule type" value="Genomic_DNA"/>
</dbReference>
<dbReference type="AlphaFoldDB" id="A0ABD4XJQ0"/>
<dbReference type="Pfam" id="PF17770">
    <property type="entry name" value="RNase_J_C"/>
    <property type="match status" value="1"/>
</dbReference>
<keyword evidence="9" id="KW-0698">rRNA processing</keyword>
<keyword evidence="4 9" id="KW-0255">Endonuclease</keyword>
<evidence type="ECO:0000256" key="7">
    <source>
        <dbReference type="ARBA" id="ARBA00022839"/>
    </source>
</evidence>
<comment type="function">
    <text evidence="9">An RNase that has 5'-3' exonuclease and possibly endonuclease activity. Involved in maturation of rRNA and in some organisms also mRNA maturation and/or decay.</text>
</comment>
<keyword evidence="12" id="KW-0106">Calcium</keyword>
<feature type="binding site" evidence="12">
    <location>
        <position position="447"/>
    </location>
    <ligand>
        <name>Ca(2+)</name>
        <dbReference type="ChEBI" id="CHEBI:29108"/>
    </ligand>
</feature>
<keyword evidence="3 12" id="KW-0479">Metal-binding</keyword>
<dbReference type="Proteomes" id="UP001215461">
    <property type="component" value="Unassembled WGS sequence"/>
</dbReference>
<dbReference type="InterPro" id="IPR004613">
    <property type="entry name" value="RNase_J"/>
</dbReference>
<evidence type="ECO:0000313" key="15">
    <source>
        <dbReference type="Proteomes" id="UP001215461"/>
    </source>
</evidence>
<dbReference type="NCBIfam" id="TIGR00649">
    <property type="entry name" value="MG423"/>
    <property type="match status" value="1"/>
</dbReference>
<keyword evidence="2 9" id="KW-0540">Nuclease</keyword>
<dbReference type="PIRSF" id="PIRSF004803">
    <property type="entry name" value="RnjA"/>
    <property type="match status" value="1"/>
</dbReference>
<sequence>MTTDLTIRPDETAVYALGGLGEIGKNTYGIEYGDEIIVVDAGVKFPEDDLLGIDYVIPDYTYLKENKDKIKALVITHGHEDHIGAIHFFLNAVNVPVYAGPLAIALIKNKLDEHGLLNSTELHEINEDTVLKFDKMSVEFFRTTHSIPDTFGVAVHTPSGTIVETGDFKFDLTPTTKQPPNLQKMARIGSEGVLLLMSDSTNAERPEFSKSERWVGKTIDKLFNEIDGRIIFATFASNMSRIQMATKAAIEHGRKIAIFGRSMESAVTNGLALGYLDIPEDMLVDAHEINRLPPEEVLIMSTGSQGEPMAALARIANGTHRQISIQPNDTVIFSSSPIPGNTQSVNRVINELEEAGANVIHGKINNIHASGHGGQEEQKLMLSLMKPKFFMPIHGEYRMLKVHEGLGHDIGIPEENTFVLDNGDVLAVSPDEARVAGHIPAQDTYVDGNGIGDVGTAVLRDRQMLSEDGLVVVVATIDLKNKEITAGPDILSRGFIYMRESEDLINEGRKVIFHAILSAMHEPTANEHIIRNAVVSQLQRFLFEQTKRRPLILPMFIMI</sequence>
<dbReference type="InterPro" id="IPR030854">
    <property type="entry name" value="RNase_J_bac"/>
</dbReference>
<name>A0ABD4XJQ0_WEIPA</name>
<evidence type="ECO:0000256" key="11">
    <source>
        <dbReference type="PIRSR" id="PIRSR004803-2"/>
    </source>
</evidence>
<dbReference type="SMART" id="SM00849">
    <property type="entry name" value="Lactamase_B"/>
    <property type="match status" value="1"/>
</dbReference>
<feature type="binding site" evidence="12">
    <location>
        <position position="82"/>
    </location>
    <ligand>
        <name>Zn(2+)</name>
        <dbReference type="ChEBI" id="CHEBI:29105"/>
        <label>1</label>
        <note>catalytic</note>
    </ligand>
</feature>
<evidence type="ECO:0000256" key="12">
    <source>
        <dbReference type="PIRSR" id="PIRSR004803-3"/>
    </source>
</evidence>
<dbReference type="KEGG" id="wpa:CO680_03040"/>
<evidence type="ECO:0000256" key="2">
    <source>
        <dbReference type="ARBA" id="ARBA00022722"/>
    </source>
</evidence>
<evidence type="ECO:0000256" key="6">
    <source>
        <dbReference type="ARBA" id="ARBA00022833"/>
    </source>
</evidence>
<dbReference type="InterPro" id="IPR011108">
    <property type="entry name" value="RMMBL"/>
</dbReference>
<feature type="binding site" evidence="12">
    <location>
        <position position="145"/>
    </location>
    <ligand>
        <name>Zn(2+)</name>
        <dbReference type="ChEBI" id="CHEBI:29105"/>
        <label>1</label>
        <note>catalytic</note>
    </ligand>
</feature>
<evidence type="ECO:0000313" key="14">
    <source>
        <dbReference type="EMBL" id="MDF8371479.1"/>
    </source>
</evidence>
<dbReference type="Pfam" id="PF07521">
    <property type="entry name" value="RMMBL"/>
    <property type="match status" value="1"/>
</dbReference>
<dbReference type="InterPro" id="IPR001587">
    <property type="entry name" value="RNase_J_CS"/>
</dbReference>
<evidence type="ECO:0000259" key="13">
    <source>
        <dbReference type="SMART" id="SM00849"/>
    </source>
</evidence>
<comment type="subunit">
    <text evidence="9">Homodimer, may be a subunit of the RNA degradosome.</text>
</comment>
<reference evidence="14 15" key="1">
    <citation type="submission" date="2020-03" db="EMBL/GenBank/DDBJ databases">
        <title>Comparative genomics of Weissella paramesenteroides.</title>
        <authorList>
            <person name="Kant R."/>
            <person name="Takala T."/>
            <person name="Saris P."/>
        </authorList>
    </citation>
    <scope>NUCLEOTIDE SEQUENCE [LARGE SCALE GENOMIC DNA]</scope>
    <source>
        <strain evidence="14 15">SJ27-4</strain>
    </source>
</reference>
<dbReference type="EC" id="3.1.-.-" evidence="9"/>
<feature type="binding site" evidence="12">
    <location>
        <position position="54"/>
    </location>
    <ligand>
        <name>Ca(2+)</name>
        <dbReference type="ChEBI" id="CHEBI:29108"/>
    </ligand>
</feature>
<dbReference type="InterPro" id="IPR001279">
    <property type="entry name" value="Metallo-B-lactamas"/>
</dbReference>
<keyword evidence="7 9" id="KW-0269">Exonuclease</keyword>
<evidence type="ECO:0000256" key="5">
    <source>
        <dbReference type="ARBA" id="ARBA00022801"/>
    </source>
</evidence>
<dbReference type="Gene3D" id="3.60.15.10">
    <property type="entry name" value="Ribonuclease Z/Hydroxyacylglutathione hydrolase-like"/>
    <property type="match status" value="1"/>
</dbReference>
<feature type="binding site" evidence="11">
    <location>
        <begin position="236"/>
        <end position="238"/>
    </location>
    <ligand>
        <name>substrate</name>
    </ligand>
</feature>
<dbReference type="PANTHER" id="PTHR43694:SF1">
    <property type="entry name" value="RIBONUCLEASE J"/>
    <property type="match status" value="1"/>
</dbReference>
<feature type="binding site" evidence="12">
    <location>
        <position position="167"/>
    </location>
    <ligand>
        <name>Zn(2+)</name>
        <dbReference type="ChEBI" id="CHEBI:29105"/>
        <label>1</label>
        <note>catalytic</note>
    </ligand>
</feature>
<keyword evidence="1 9" id="KW-0963">Cytoplasm</keyword>
<keyword evidence="6 12" id="KW-0862">Zinc</keyword>
<dbReference type="Gene3D" id="3.40.50.10710">
    <property type="entry name" value="Metallo-hydrolase/oxidoreductase"/>
    <property type="match status" value="1"/>
</dbReference>
<dbReference type="InterPro" id="IPR055132">
    <property type="entry name" value="RNase_J_b_CASP"/>
</dbReference>
<comment type="cofactor">
    <cofactor evidence="12">
        <name>Zn(2+)</name>
        <dbReference type="ChEBI" id="CHEBI:29105"/>
    </cofactor>
    <text evidence="12">Binds 2 Zn(2+) ions per subunit. It is not clear if Zn(2+) or Mg(2+) is physiologically important.</text>
</comment>
<comment type="caution">
    <text evidence="14">The sequence shown here is derived from an EMBL/GenBank/DDBJ whole genome shotgun (WGS) entry which is preliminary data.</text>
</comment>
<dbReference type="GO" id="GO:0004521">
    <property type="term" value="F:RNA endonuclease activity"/>
    <property type="evidence" value="ECO:0007669"/>
    <property type="project" value="UniProtKB-UniRule"/>
</dbReference>
<organism evidence="14 15">
    <name type="scientific">Weissella paramesenteroides</name>
    <name type="common">Leuconostoc paramesenteroides</name>
    <dbReference type="NCBI Taxonomy" id="1249"/>
    <lineage>
        <taxon>Bacteria</taxon>
        <taxon>Bacillati</taxon>
        <taxon>Bacillota</taxon>
        <taxon>Bacilli</taxon>
        <taxon>Lactobacillales</taxon>
        <taxon>Lactobacillaceae</taxon>
        <taxon>Weissella</taxon>
    </lineage>
</organism>
<dbReference type="GO" id="GO:0005737">
    <property type="term" value="C:cytoplasm"/>
    <property type="evidence" value="ECO:0007669"/>
    <property type="project" value="UniProtKB-SubCell"/>
</dbReference>
<dbReference type="NCBIfam" id="NF047419">
    <property type="entry name" value="RNase_J1_RnjA"/>
    <property type="match status" value="1"/>
</dbReference>
<dbReference type="InterPro" id="IPR041636">
    <property type="entry name" value="RNase_J_C"/>
</dbReference>
<accession>A0ABD4XJQ0</accession>
<dbReference type="PROSITE" id="PS01292">
    <property type="entry name" value="UPF0036"/>
    <property type="match status" value="1"/>
</dbReference>
<evidence type="ECO:0000256" key="9">
    <source>
        <dbReference type="HAMAP-Rule" id="MF_01491"/>
    </source>
</evidence>
<comment type="subcellular location">
    <subcellularLocation>
        <location evidence="9">Cytoplasm</location>
    </subcellularLocation>
</comment>
<gene>
    <name evidence="9" type="primary">rnj</name>
    <name evidence="14" type="ORF">G9403_07455</name>
</gene>
<dbReference type="PANTHER" id="PTHR43694">
    <property type="entry name" value="RIBONUCLEASE J"/>
    <property type="match status" value="1"/>
</dbReference>
<feature type="active site" description="Proton donor" evidence="10">
    <location>
        <position position="199"/>
    </location>
</feature>
<dbReference type="Gene3D" id="3.10.20.580">
    <property type="match status" value="1"/>
</dbReference>
<feature type="binding site" evidence="12">
    <location>
        <position position="77"/>
    </location>
    <ligand>
        <name>Zn(2+)</name>
        <dbReference type="ChEBI" id="CHEBI:29105"/>
        <label>1</label>
        <note>catalytic</note>
    </ligand>
</feature>
<dbReference type="Pfam" id="PF22505">
    <property type="entry name" value="RNase_J_b_CASP"/>
    <property type="match status" value="1"/>
</dbReference>
<dbReference type="SUPFAM" id="SSF56281">
    <property type="entry name" value="Metallo-hydrolase/oxidoreductase"/>
    <property type="match status" value="1"/>
</dbReference>
<dbReference type="GO" id="GO:0046872">
    <property type="term" value="F:metal ion binding"/>
    <property type="evidence" value="ECO:0007669"/>
    <property type="project" value="UniProtKB-KW"/>
</dbReference>
<evidence type="ECO:0000256" key="10">
    <source>
        <dbReference type="PIRSR" id="PIRSR004803-1"/>
    </source>
</evidence>
<dbReference type="Pfam" id="PF00753">
    <property type="entry name" value="Lactamase_B"/>
    <property type="match status" value="1"/>
</dbReference>
<dbReference type="HAMAP" id="MF_01491">
    <property type="entry name" value="RNase_J_bact"/>
    <property type="match status" value="1"/>
</dbReference>
<evidence type="ECO:0000256" key="1">
    <source>
        <dbReference type="ARBA" id="ARBA00022490"/>
    </source>
</evidence>
<dbReference type="InterPro" id="IPR036866">
    <property type="entry name" value="RibonucZ/Hydroxyglut_hydro"/>
</dbReference>
<feature type="binding site" evidence="12">
    <location>
        <position position="79"/>
    </location>
    <ligand>
        <name>Zn(2+)</name>
        <dbReference type="ChEBI" id="CHEBI:29105"/>
        <label>2</label>
        <note>catalytic</note>
    </ligand>
</feature>
<feature type="binding site" evidence="9 11">
    <location>
        <begin position="368"/>
        <end position="372"/>
    </location>
    <ligand>
        <name>substrate</name>
    </ligand>
</feature>
<feature type="binding site" evidence="12">
    <location>
        <position position="394"/>
    </location>
    <ligand>
        <name>Zn(2+)</name>
        <dbReference type="ChEBI" id="CHEBI:29105"/>
        <label>1</label>
        <note>catalytic</note>
    </ligand>
</feature>
<keyword evidence="5 9" id="KW-0378">Hydrolase</keyword>
<dbReference type="InterPro" id="IPR042173">
    <property type="entry name" value="RNase_J_2"/>
</dbReference>
<evidence type="ECO:0000256" key="8">
    <source>
        <dbReference type="ARBA" id="ARBA00022884"/>
    </source>
</evidence>
<evidence type="ECO:0000256" key="4">
    <source>
        <dbReference type="ARBA" id="ARBA00022759"/>
    </source>
</evidence>
<dbReference type="GO" id="GO:0003723">
    <property type="term" value="F:RNA binding"/>
    <property type="evidence" value="ECO:0007669"/>
    <property type="project" value="UniProtKB-UniRule"/>
</dbReference>
<comment type="cofactor">
    <cofactor evidence="12">
        <name>Ca(2+)</name>
        <dbReference type="ChEBI" id="CHEBI:29108"/>
    </cofactor>
    <text evidence="12">Binds 1 Ca(2+) cation per subunit. Seen in 1 crystal structure, it is not clear if it is physiologically important.</text>
</comment>
<dbReference type="GO" id="GO:0004534">
    <property type="term" value="F:5'-3' RNA exonuclease activity"/>
    <property type="evidence" value="ECO:0007669"/>
    <property type="project" value="UniProtKB-UniRule"/>
</dbReference>